<evidence type="ECO:0000313" key="3">
    <source>
        <dbReference type="EMBL" id="WXK75213.1"/>
    </source>
</evidence>
<keyword evidence="4" id="KW-1185">Reference proteome</keyword>
<evidence type="ECO:0000313" key="4">
    <source>
        <dbReference type="Proteomes" id="UP001626628"/>
    </source>
</evidence>
<dbReference type="EMBL" id="CP147982">
    <property type="protein sequence ID" value="WXK75213.1"/>
    <property type="molecule type" value="Genomic_DNA"/>
</dbReference>
<feature type="domain" description="Microcin J25-processing protein McjB C-terminal" evidence="2">
    <location>
        <begin position="170"/>
        <end position="254"/>
    </location>
</feature>
<dbReference type="RefSeq" id="WP_407285356.1">
    <property type="nucleotide sequence ID" value="NZ_CP147982.1"/>
</dbReference>
<protein>
    <submittedName>
        <fullName evidence="3">Lasso peptide biosynthesis B2 protein</fullName>
    </submittedName>
</protein>
<evidence type="ECO:0000256" key="1">
    <source>
        <dbReference type="SAM" id="MobiDB-lite"/>
    </source>
</evidence>
<reference evidence="3 4" key="1">
    <citation type="submission" date="2024-03" db="EMBL/GenBank/DDBJ databases">
        <title>The complete genome of Streptomyces sirii sp.nov.</title>
        <authorList>
            <person name="Zakalyukina Y.V."/>
            <person name="Belik A.R."/>
            <person name="Biryukov M.V."/>
            <person name="Baturina O.A."/>
            <person name="Kabilov M.R."/>
        </authorList>
    </citation>
    <scope>NUCLEOTIDE SEQUENCE [LARGE SCALE GENOMIC DNA]</scope>
    <source>
        <strain evidence="3 4">BP-8</strain>
    </source>
</reference>
<dbReference type="Pfam" id="PF05402">
    <property type="entry name" value="PqqD"/>
    <property type="match status" value="1"/>
</dbReference>
<feature type="region of interest" description="Disordered" evidence="1">
    <location>
        <begin position="119"/>
        <end position="139"/>
    </location>
</feature>
<name>A0ABZ2QIZ5_9ACTN</name>
<organism evidence="3 4">
    <name type="scientific">Streptomyces sirii</name>
    <dbReference type="NCBI Taxonomy" id="3127701"/>
    <lineage>
        <taxon>Bacteria</taxon>
        <taxon>Bacillati</taxon>
        <taxon>Actinomycetota</taxon>
        <taxon>Actinomycetes</taxon>
        <taxon>Kitasatosporales</taxon>
        <taxon>Streptomycetaceae</taxon>
        <taxon>Streptomyces</taxon>
    </lineage>
</organism>
<proteinExistence type="predicted"/>
<sequence>MRALSVPSHVHCGEAPQGGAALLNARTGQWHVMNRTARELWEECRRTGDFDAAVASVSRRVPDAHAHRLRRDADVLAAVLLDRGLLVRRRPGAAARRLIASEPAPVECEPPYGRVPRCERGPSVERVPPAGPVDDPVPARSRLRRRDRAAGLIGLALAVCLLRLPFRVTLRTVTVVKRFLGRRDATEAQAERAVRAVRHAARHYPGRVACLELSLGALMALAPAARGLDWCLGSTGDALRFHAWVEVGRTPVPQPGDSDGEESLRGIIFRGILRV</sequence>
<dbReference type="InterPro" id="IPR053521">
    <property type="entry name" value="McjB-like"/>
</dbReference>
<evidence type="ECO:0000259" key="2">
    <source>
        <dbReference type="Pfam" id="PF13471"/>
    </source>
</evidence>
<accession>A0ABZ2QIZ5</accession>
<dbReference type="Proteomes" id="UP001626628">
    <property type="component" value="Chromosome"/>
</dbReference>
<dbReference type="InterPro" id="IPR032708">
    <property type="entry name" value="McjB_C"/>
</dbReference>
<gene>
    <name evidence="3" type="ORF">WAB15_04075</name>
</gene>
<dbReference type="NCBIfam" id="NF033537">
    <property type="entry name" value="lasso_biosyn_B2"/>
    <property type="match status" value="1"/>
</dbReference>
<dbReference type="Pfam" id="PF13471">
    <property type="entry name" value="Transglut_core3"/>
    <property type="match status" value="1"/>
</dbReference>
<dbReference type="InterPro" id="IPR008792">
    <property type="entry name" value="PQQD"/>
</dbReference>